<name>A0A068T135_NEOGA</name>
<organism evidence="1 2">
    <name type="scientific">Neorhizobium galegae bv. orientalis str. HAMBI 540</name>
    <dbReference type="NCBI Taxonomy" id="1028800"/>
    <lineage>
        <taxon>Bacteria</taxon>
        <taxon>Pseudomonadati</taxon>
        <taxon>Pseudomonadota</taxon>
        <taxon>Alphaproteobacteria</taxon>
        <taxon>Hyphomicrobiales</taxon>
        <taxon>Rhizobiaceae</taxon>
        <taxon>Rhizobium/Agrobacterium group</taxon>
        <taxon>Neorhizobium</taxon>
    </lineage>
</organism>
<evidence type="ECO:0008006" key="3">
    <source>
        <dbReference type="Google" id="ProtNLM"/>
    </source>
</evidence>
<reference evidence="2" key="1">
    <citation type="journal article" date="2014" name="BMC Genomics">
        <title>Genome sequencing of two Neorhizobium galegae strains reveals a noeT gene responsible for the unusual acetylation of the nodulation factors.</title>
        <authorList>
            <person name="Osterman J."/>
            <person name="Marsh J."/>
            <person name="Laine P.K."/>
            <person name="Zeng Z."/>
            <person name="Alatalo E."/>
            <person name="Sullivan J.T."/>
            <person name="Young J.P."/>
            <person name="Thomas-Oates J."/>
            <person name="Paulin L."/>
            <person name="Lindstrom K."/>
        </authorList>
    </citation>
    <scope>NUCLEOTIDE SEQUENCE [LARGE SCALE GENOMIC DNA]</scope>
    <source>
        <strain evidence="2">HAMBI 540</strain>
    </source>
</reference>
<proteinExistence type="predicted"/>
<evidence type="ECO:0000313" key="2">
    <source>
        <dbReference type="Proteomes" id="UP000028181"/>
    </source>
</evidence>
<gene>
    <name evidence="1" type="ORF">RG540_PA14910</name>
</gene>
<dbReference type="GeneID" id="24260625"/>
<protein>
    <recommendedName>
        <fullName evidence="3">Nucleotidyl transferase AbiEii toxin, Type IV TA system</fullName>
    </recommendedName>
</protein>
<dbReference type="EMBL" id="HG938354">
    <property type="protein sequence ID" value="CDN52167.1"/>
    <property type="molecule type" value="Genomic_DNA"/>
</dbReference>
<dbReference type="InterPro" id="IPR014942">
    <property type="entry name" value="AbiEii"/>
</dbReference>
<sequence>MTTVRGQLLEMLKVVATALEQDLRDRLVFVGGCTTALFITDPVTLEDVRATDDIDLIVDLAGLAEWGQLLEQLRERGFKESSDDDVICRMRLGPLKVDFMPDDEAILGFSNRWYAKGIETAEVHQLTEGLTIRLLTPALFIATKLEAFAGRGGDDLYSSRDAEDILLVVDGREELGKELANADLDVRTYIAEQFQGLLEHRDFDDFLEGNLRGQPGRAAIVRERYVAISLCADGGADAH</sequence>
<keyword evidence="2" id="KW-1185">Reference proteome</keyword>
<dbReference type="Proteomes" id="UP000028181">
    <property type="component" value="Plasmid pHAMBI540a"/>
</dbReference>
<dbReference type="PATRIC" id="fig|1028800.3.peg.6144"/>
<dbReference type="KEGG" id="ngg:RG540_PA14910"/>
<dbReference type="AlphaFoldDB" id="A0A068T135"/>
<dbReference type="OrthoDB" id="114489at2"/>
<accession>A0A068T135</accession>
<keyword evidence="1" id="KW-0614">Plasmid</keyword>
<dbReference type="RefSeq" id="WP_041366001.1">
    <property type="nucleotide sequence ID" value="NZ_HG938354.1"/>
</dbReference>
<dbReference type="eggNOG" id="COG4849">
    <property type="taxonomic scope" value="Bacteria"/>
</dbReference>
<evidence type="ECO:0000313" key="1">
    <source>
        <dbReference type="EMBL" id="CDN52167.1"/>
    </source>
</evidence>
<dbReference type="Pfam" id="PF08843">
    <property type="entry name" value="AbiEii"/>
    <property type="match status" value="1"/>
</dbReference>
<geneLocation type="plasmid" evidence="2">
    <name>II</name>
</geneLocation>
<dbReference type="HOGENOM" id="CLU_103758_0_0_5"/>